<organism evidence="2 3">
    <name type="scientific">Microbacterium album</name>
    <dbReference type="NCBI Taxonomy" id="2053191"/>
    <lineage>
        <taxon>Bacteria</taxon>
        <taxon>Bacillati</taxon>
        <taxon>Actinomycetota</taxon>
        <taxon>Actinomycetes</taxon>
        <taxon>Micrococcales</taxon>
        <taxon>Microbacteriaceae</taxon>
        <taxon>Microbacterium</taxon>
    </lineage>
</organism>
<dbReference type="AlphaFoldDB" id="A0A917IF27"/>
<reference evidence="2" key="2">
    <citation type="submission" date="2020-09" db="EMBL/GenBank/DDBJ databases">
        <authorList>
            <person name="Sun Q."/>
            <person name="Zhou Y."/>
        </authorList>
    </citation>
    <scope>NUCLEOTIDE SEQUENCE</scope>
    <source>
        <strain evidence="2">CGMCC 1.15794</strain>
    </source>
</reference>
<dbReference type="Proteomes" id="UP000657592">
    <property type="component" value="Unassembled WGS sequence"/>
</dbReference>
<keyword evidence="3" id="KW-1185">Reference proteome</keyword>
<keyword evidence="1" id="KW-0472">Membrane</keyword>
<keyword evidence="1" id="KW-0812">Transmembrane</keyword>
<proteinExistence type="predicted"/>
<name>A0A917IF27_9MICO</name>
<evidence type="ECO:0000313" key="2">
    <source>
        <dbReference type="EMBL" id="GGH42152.1"/>
    </source>
</evidence>
<feature type="transmembrane region" description="Helical" evidence="1">
    <location>
        <begin position="66"/>
        <end position="88"/>
    </location>
</feature>
<sequence length="110" mass="11741">MGVMSSSPQVPLEQVVKVRRAPRYGVFTALGAALGVVAAMILATVFDGTSEASPYTQVDYSLSQAFGFIMLWCVPAGILLAMLIALLLDRTVGRRSRDVTAVHELVVDEG</sequence>
<dbReference type="EMBL" id="BMJY01000005">
    <property type="protein sequence ID" value="GGH42152.1"/>
    <property type="molecule type" value="Genomic_DNA"/>
</dbReference>
<gene>
    <name evidence="2" type="ORF">GCM10010921_15180</name>
</gene>
<protein>
    <recommendedName>
        <fullName evidence="4">Potassium transporter Trk</fullName>
    </recommendedName>
</protein>
<evidence type="ECO:0008006" key="4">
    <source>
        <dbReference type="Google" id="ProtNLM"/>
    </source>
</evidence>
<accession>A0A917IF27</accession>
<evidence type="ECO:0000256" key="1">
    <source>
        <dbReference type="SAM" id="Phobius"/>
    </source>
</evidence>
<evidence type="ECO:0000313" key="3">
    <source>
        <dbReference type="Proteomes" id="UP000657592"/>
    </source>
</evidence>
<feature type="transmembrane region" description="Helical" evidence="1">
    <location>
        <begin position="24"/>
        <end position="46"/>
    </location>
</feature>
<keyword evidence="1" id="KW-1133">Transmembrane helix</keyword>
<reference evidence="2" key="1">
    <citation type="journal article" date="2014" name="Int. J. Syst. Evol. Microbiol.">
        <title>Complete genome sequence of Corynebacterium casei LMG S-19264T (=DSM 44701T), isolated from a smear-ripened cheese.</title>
        <authorList>
            <consortium name="US DOE Joint Genome Institute (JGI-PGF)"/>
            <person name="Walter F."/>
            <person name="Albersmeier A."/>
            <person name="Kalinowski J."/>
            <person name="Ruckert C."/>
        </authorList>
    </citation>
    <scope>NUCLEOTIDE SEQUENCE</scope>
    <source>
        <strain evidence="2">CGMCC 1.15794</strain>
    </source>
</reference>
<comment type="caution">
    <text evidence="2">The sequence shown here is derived from an EMBL/GenBank/DDBJ whole genome shotgun (WGS) entry which is preliminary data.</text>
</comment>